<dbReference type="Proteomes" id="UP000030671">
    <property type="component" value="Unassembled WGS sequence"/>
</dbReference>
<sequence>MAMGHKQRMIQSHANGDVSKTRQISAVFGIIGLGNGTSSNLTANSQRSPSLDTLISAPAPLLESLVIRNPTVDLDLGDDFLAGYVPRLRRLQLDHHMQSLPMFLLPNLTHLEIERTSMIEEMITTLRWTPLLKTLSCGLYDSPSSQTIHDFIHLSNLSHLWLIGTEVYDGFTYFFRRVRLPPTVHIKILLNNYTSRNTEEAKVMFDMLGSYPPPRSSVTPFTHLKIKIWGHQSPLFDGRLCSQRAFDRYEPQRPFPGPHGRYKYNFTYDLLPQAQLDFSGISPHSDRSLPMLAVRSIFDRMPLADVHTLDLSVDLSSMSADEDDKGESRAQAWDPLEWLPILRLMPRVRSLKLSQDAVVGVLRALTPGRSDGSITPLWVCLSTLLVDSTFTDVLGERQSSSAVPGTLTTFLAQRSEAGLDHIACNVSPQA</sequence>
<reference evidence="1 2" key="1">
    <citation type="journal article" date="2012" name="New Phytol.">
        <title>Insight into trade-off between wood decay and parasitism from the genome of a fungal forest pathogen.</title>
        <authorList>
            <person name="Olson A."/>
            <person name="Aerts A."/>
            <person name="Asiegbu F."/>
            <person name="Belbahri L."/>
            <person name="Bouzid O."/>
            <person name="Broberg A."/>
            <person name="Canback B."/>
            <person name="Coutinho P.M."/>
            <person name="Cullen D."/>
            <person name="Dalman K."/>
            <person name="Deflorio G."/>
            <person name="van Diepen L.T."/>
            <person name="Dunand C."/>
            <person name="Duplessis S."/>
            <person name="Durling M."/>
            <person name="Gonthier P."/>
            <person name="Grimwood J."/>
            <person name="Fossdal C.G."/>
            <person name="Hansson D."/>
            <person name="Henrissat B."/>
            <person name="Hietala A."/>
            <person name="Himmelstrand K."/>
            <person name="Hoffmeister D."/>
            <person name="Hogberg N."/>
            <person name="James T.Y."/>
            <person name="Karlsson M."/>
            <person name="Kohler A."/>
            <person name="Kues U."/>
            <person name="Lee Y.H."/>
            <person name="Lin Y.C."/>
            <person name="Lind M."/>
            <person name="Lindquist E."/>
            <person name="Lombard V."/>
            <person name="Lucas S."/>
            <person name="Lunden K."/>
            <person name="Morin E."/>
            <person name="Murat C."/>
            <person name="Park J."/>
            <person name="Raffaello T."/>
            <person name="Rouze P."/>
            <person name="Salamov A."/>
            <person name="Schmutz J."/>
            <person name="Solheim H."/>
            <person name="Stahlberg J."/>
            <person name="Velez H."/>
            <person name="de Vries R.P."/>
            <person name="Wiebenga A."/>
            <person name="Woodward S."/>
            <person name="Yakovlev I."/>
            <person name="Garbelotto M."/>
            <person name="Martin F."/>
            <person name="Grigoriev I.V."/>
            <person name="Stenlid J."/>
        </authorList>
    </citation>
    <scope>NUCLEOTIDE SEQUENCE [LARGE SCALE GENOMIC DNA]</scope>
    <source>
        <strain evidence="1 2">TC 32-1</strain>
    </source>
</reference>
<dbReference type="HOGENOM" id="CLU_637871_0_0_1"/>
<evidence type="ECO:0008006" key="3">
    <source>
        <dbReference type="Google" id="ProtNLM"/>
    </source>
</evidence>
<proteinExistence type="predicted"/>
<dbReference type="EMBL" id="KI925456">
    <property type="protein sequence ID" value="ETW84786.1"/>
    <property type="molecule type" value="Genomic_DNA"/>
</dbReference>
<dbReference type="AlphaFoldDB" id="W4KIC0"/>
<dbReference type="SUPFAM" id="SSF52047">
    <property type="entry name" value="RNI-like"/>
    <property type="match status" value="1"/>
</dbReference>
<name>W4KIC0_HETIT</name>
<dbReference type="GeneID" id="20665886"/>
<dbReference type="RefSeq" id="XP_009544415.1">
    <property type="nucleotide sequence ID" value="XM_009546120.1"/>
</dbReference>
<evidence type="ECO:0000313" key="2">
    <source>
        <dbReference type="Proteomes" id="UP000030671"/>
    </source>
</evidence>
<keyword evidence="2" id="KW-1185">Reference proteome</keyword>
<evidence type="ECO:0000313" key="1">
    <source>
        <dbReference type="EMBL" id="ETW84786.1"/>
    </source>
</evidence>
<protein>
    <recommendedName>
        <fullName evidence="3">F-box domain-containing protein</fullName>
    </recommendedName>
</protein>
<dbReference type="InParanoid" id="W4KIC0"/>
<gene>
    <name evidence="1" type="ORF">HETIRDRAFT_103281</name>
</gene>
<organism evidence="1 2">
    <name type="scientific">Heterobasidion irregulare (strain TC 32-1)</name>
    <dbReference type="NCBI Taxonomy" id="747525"/>
    <lineage>
        <taxon>Eukaryota</taxon>
        <taxon>Fungi</taxon>
        <taxon>Dikarya</taxon>
        <taxon>Basidiomycota</taxon>
        <taxon>Agaricomycotina</taxon>
        <taxon>Agaricomycetes</taxon>
        <taxon>Russulales</taxon>
        <taxon>Bondarzewiaceae</taxon>
        <taxon>Heterobasidion</taxon>
        <taxon>Heterobasidion annosum species complex</taxon>
    </lineage>
</organism>
<dbReference type="KEGG" id="hir:HETIRDRAFT_103281"/>
<accession>W4KIC0</accession>